<keyword evidence="5" id="KW-1185">Reference proteome</keyword>
<evidence type="ECO:0000259" key="3">
    <source>
        <dbReference type="SMART" id="SM00331"/>
    </source>
</evidence>
<dbReference type="PANTHER" id="PTHR43156">
    <property type="entry name" value="STAGE II SPORULATION PROTEIN E-RELATED"/>
    <property type="match status" value="1"/>
</dbReference>
<dbReference type="Proteomes" id="UP000295060">
    <property type="component" value="Unassembled WGS sequence"/>
</dbReference>
<dbReference type="InterPro" id="IPR001932">
    <property type="entry name" value="PPM-type_phosphatase-like_dom"/>
</dbReference>
<keyword evidence="1" id="KW-0378">Hydrolase</keyword>
<dbReference type="SUPFAM" id="SSF55874">
    <property type="entry name" value="ATPase domain of HSP90 chaperone/DNA topoisomerase II/histidine kinase"/>
    <property type="match status" value="1"/>
</dbReference>
<accession>A0ABY2F5M6</accession>
<dbReference type="InterPro" id="IPR029016">
    <property type="entry name" value="GAF-like_dom_sf"/>
</dbReference>
<dbReference type="EMBL" id="SODU01000005">
    <property type="protein sequence ID" value="TDW81793.1"/>
    <property type="molecule type" value="Genomic_DNA"/>
</dbReference>
<feature type="region of interest" description="Disordered" evidence="2">
    <location>
        <begin position="14"/>
        <end position="34"/>
    </location>
</feature>
<dbReference type="Pfam" id="PF07228">
    <property type="entry name" value="SpoIIE"/>
    <property type="match status" value="1"/>
</dbReference>
<comment type="caution">
    <text evidence="4">The sequence shown here is derived from an EMBL/GenBank/DDBJ whole genome shotgun (WGS) entry which is preliminary data.</text>
</comment>
<dbReference type="Pfam" id="PF13185">
    <property type="entry name" value="GAF_2"/>
    <property type="match status" value="1"/>
</dbReference>
<organism evidence="4 5">
    <name type="scientific">Kribbella pratensis</name>
    <dbReference type="NCBI Taxonomy" id="2512112"/>
    <lineage>
        <taxon>Bacteria</taxon>
        <taxon>Bacillati</taxon>
        <taxon>Actinomycetota</taxon>
        <taxon>Actinomycetes</taxon>
        <taxon>Propionibacteriales</taxon>
        <taxon>Kribbellaceae</taxon>
        <taxon>Kribbella</taxon>
    </lineage>
</organism>
<dbReference type="CDD" id="cd16936">
    <property type="entry name" value="HATPase_RsbW-like"/>
    <property type="match status" value="1"/>
</dbReference>
<dbReference type="SUPFAM" id="SSF55781">
    <property type="entry name" value="GAF domain-like"/>
    <property type="match status" value="1"/>
</dbReference>
<dbReference type="InterPro" id="IPR036457">
    <property type="entry name" value="PPM-type-like_dom_sf"/>
</dbReference>
<protein>
    <submittedName>
        <fullName evidence="4">Serine phosphatase RsbU (Regulator of sigma subunit)</fullName>
    </submittedName>
</protein>
<dbReference type="Gene3D" id="3.30.450.40">
    <property type="match status" value="1"/>
</dbReference>
<sequence>MVVLSSTLRRFRRRTAADAGQAAPEQRPQPAAVDEATPVDIAPNDPLLAYLQSASGAVDVETLELDSPALAELKAAGVKLAVPLVSQGELIGVLNLGPRRSEQEYSSDDRRLLDNLAAQAAPALRVGQLVRQQQAEARTRQRFEQELEVARLIQQNFLPKQLPELPGWQVAACYQPAREVGGDFYDVIPLADEQVGFVIGDVTDKGVPAALVMAATRSVLRASAQRLIEPGQVLERVNEHLCPDMPAKMFVTCLYGVLDPATGRFRFANAGHDLPYVKTAEGSVELRARGMPLGLMTGMSYEEHETLLAPGDSLLLHSDGIVEAHDPQGQMFGFPRLKELVARYPGGGELIDLVLADLHAHTGPGAEQEDDITMVVLQREPAQRSNGRVTPKMLAEFDVPSVEGNERLALERVSGLVAPLGLPAARLRRLETAVAEATMNAMEHGNSYRADCPVTVRVYGEPSQVRVEVADRGGARPAPGETEVPDLEAKLAGLQRPRGWGLFLIKNMVDEARETTVGERHIVELVMHLEPVREEGDDDGDS</sequence>
<proteinExistence type="predicted"/>
<feature type="domain" description="PPM-type phosphatase" evidence="3">
    <location>
        <begin position="165"/>
        <end position="379"/>
    </location>
</feature>
<evidence type="ECO:0000256" key="1">
    <source>
        <dbReference type="ARBA" id="ARBA00022801"/>
    </source>
</evidence>
<dbReference type="RefSeq" id="WP_134133095.1">
    <property type="nucleotide sequence ID" value="NZ_SODU01000005.1"/>
</dbReference>
<gene>
    <name evidence="4" type="ORF">EV137_7803</name>
</gene>
<dbReference type="PANTHER" id="PTHR43156:SF2">
    <property type="entry name" value="STAGE II SPORULATION PROTEIN E"/>
    <property type="match status" value="1"/>
</dbReference>
<dbReference type="SMART" id="SM00331">
    <property type="entry name" value="PP2C_SIG"/>
    <property type="match status" value="1"/>
</dbReference>
<dbReference type="InterPro" id="IPR003594">
    <property type="entry name" value="HATPase_dom"/>
</dbReference>
<dbReference type="Pfam" id="PF13581">
    <property type="entry name" value="HATPase_c_2"/>
    <property type="match status" value="1"/>
</dbReference>
<dbReference type="Gene3D" id="3.30.565.10">
    <property type="entry name" value="Histidine kinase-like ATPase, C-terminal domain"/>
    <property type="match status" value="1"/>
</dbReference>
<name>A0ABY2F5M6_9ACTN</name>
<dbReference type="Gene3D" id="3.60.40.10">
    <property type="entry name" value="PPM-type phosphatase domain"/>
    <property type="match status" value="1"/>
</dbReference>
<evidence type="ECO:0000313" key="4">
    <source>
        <dbReference type="EMBL" id="TDW81793.1"/>
    </source>
</evidence>
<dbReference type="InterPro" id="IPR036890">
    <property type="entry name" value="HATPase_C_sf"/>
</dbReference>
<evidence type="ECO:0000313" key="5">
    <source>
        <dbReference type="Proteomes" id="UP000295060"/>
    </source>
</evidence>
<dbReference type="SUPFAM" id="SSF81606">
    <property type="entry name" value="PP2C-like"/>
    <property type="match status" value="1"/>
</dbReference>
<dbReference type="InterPro" id="IPR052016">
    <property type="entry name" value="Bact_Sigma-Reg"/>
</dbReference>
<evidence type="ECO:0000256" key="2">
    <source>
        <dbReference type="SAM" id="MobiDB-lite"/>
    </source>
</evidence>
<feature type="compositionally biased region" description="Low complexity" evidence="2">
    <location>
        <begin position="17"/>
        <end position="32"/>
    </location>
</feature>
<reference evidence="4 5" key="1">
    <citation type="submission" date="2019-03" db="EMBL/GenBank/DDBJ databases">
        <title>Genomic Encyclopedia of Type Strains, Phase III (KMG-III): the genomes of soil and plant-associated and newly described type strains.</title>
        <authorList>
            <person name="Whitman W."/>
        </authorList>
    </citation>
    <scope>NUCLEOTIDE SEQUENCE [LARGE SCALE GENOMIC DNA]</scope>
    <source>
        <strain evidence="4 5">VKMAc-2574</strain>
    </source>
</reference>
<dbReference type="InterPro" id="IPR003018">
    <property type="entry name" value="GAF"/>
</dbReference>